<feature type="transmembrane region" description="Helical" evidence="6">
    <location>
        <begin position="145"/>
        <end position="173"/>
    </location>
</feature>
<dbReference type="PANTHER" id="PTHR30086">
    <property type="entry name" value="ARGININE EXPORTER PROTEIN ARGO"/>
    <property type="match status" value="1"/>
</dbReference>
<accession>A0A2S0UIE5</accession>
<dbReference type="PANTHER" id="PTHR30086:SF20">
    <property type="entry name" value="ARGININE EXPORTER PROTEIN ARGO-RELATED"/>
    <property type="match status" value="1"/>
</dbReference>
<dbReference type="Pfam" id="PF01810">
    <property type="entry name" value="LysE"/>
    <property type="match status" value="1"/>
</dbReference>
<dbReference type="EMBL" id="CP028918">
    <property type="protein sequence ID" value="AWB47551.1"/>
    <property type="molecule type" value="Genomic_DNA"/>
</dbReference>
<keyword evidence="8" id="KW-1185">Reference proteome</keyword>
<name>A0A2S0UIE5_9RHOB</name>
<keyword evidence="4 6" id="KW-1133">Transmembrane helix</keyword>
<dbReference type="GO" id="GO:0015171">
    <property type="term" value="F:amino acid transmembrane transporter activity"/>
    <property type="evidence" value="ECO:0007669"/>
    <property type="project" value="TreeGrafter"/>
</dbReference>
<feature type="transmembrane region" description="Helical" evidence="6">
    <location>
        <begin position="185"/>
        <end position="203"/>
    </location>
</feature>
<evidence type="ECO:0000256" key="3">
    <source>
        <dbReference type="ARBA" id="ARBA00022692"/>
    </source>
</evidence>
<keyword evidence="2" id="KW-1003">Cell membrane</keyword>
<dbReference type="GO" id="GO:0005886">
    <property type="term" value="C:plasma membrane"/>
    <property type="evidence" value="ECO:0007669"/>
    <property type="project" value="UniProtKB-SubCell"/>
</dbReference>
<comment type="subcellular location">
    <subcellularLocation>
        <location evidence="1">Cell membrane</location>
        <topology evidence="1">Multi-pass membrane protein</topology>
    </subcellularLocation>
</comment>
<sequence length="207" mass="21300">MIVEPAVLLAFAGAGLALNLTPGADMMFTLGQGLRSGRRAAMAANAGIAVGGLVQTLIAACGLGALVAAHPMAFDLIRWAGVAYLLVLAVQALRAGPVSGREVALQGAGRVFVQAMVVNLLNPKVILFILALLPQFIDPARPVLAQFMVLGLVFATGGFVVNGLVGFFAGSIGQRLARSAVLARWLGRASALIFTGLAVRLAMLQRG</sequence>
<keyword evidence="5 6" id="KW-0472">Membrane</keyword>
<protein>
    <submittedName>
        <fullName evidence="7">LysE family translocator</fullName>
    </submittedName>
</protein>
<dbReference type="AlphaFoldDB" id="A0A2S0UIE5"/>
<evidence type="ECO:0000256" key="5">
    <source>
        <dbReference type="ARBA" id="ARBA00023136"/>
    </source>
</evidence>
<evidence type="ECO:0000256" key="6">
    <source>
        <dbReference type="SAM" id="Phobius"/>
    </source>
</evidence>
<dbReference type="PIRSF" id="PIRSF006324">
    <property type="entry name" value="LeuE"/>
    <property type="match status" value="1"/>
</dbReference>
<dbReference type="KEGG" id="geh:HYN69_02635"/>
<evidence type="ECO:0000313" key="7">
    <source>
        <dbReference type="EMBL" id="AWB47551.1"/>
    </source>
</evidence>
<dbReference type="RefSeq" id="WP_108434378.1">
    <property type="nucleotide sequence ID" value="NZ_CP028918.1"/>
</dbReference>
<reference evidence="7 8" key="1">
    <citation type="submission" date="2018-04" db="EMBL/GenBank/DDBJ databases">
        <title>Genome sequencing of Gemmobacter.</title>
        <authorList>
            <person name="Yi H."/>
            <person name="Baek M.-G."/>
        </authorList>
    </citation>
    <scope>NUCLEOTIDE SEQUENCE [LARGE SCALE GENOMIC DNA]</scope>
    <source>
        <strain evidence="7 8">HYN0069</strain>
    </source>
</reference>
<dbReference type="Proteomes" id="UP000244496">
    <property type="component" value="Chromosome"/>
</dbReference>
<feature type="transmembrane region" description="Helical" evidence="6">
    <location>
        <begin position="113"/>
        <end position="133"/>
    </location>
</feature>
<evidence type="ECO:0000256" key="2">
    <source>
        <dbReference type="ARBA" id="ARBA00022475"/>
    </source>
</evidence>
<dbReference type="OrthoDB" id="9807053at2"/>
<gene>
    <name evidence="7" type="ORF">HYN69_02635</name>
</gene>
<dbReference type="InterPro" id="IPR001123">
    <property type="entry name" value="LeuE-type"/>
</dbReference>
<feature type="transmembrane region" description="Helical" evidence="6">
    <location>
        <begin position="76"/>
        <end position="93"/>
    </location>
</feature>
<organism evidence="7 8">
    <name type="scientific">Paragemmobacter aquarius</name>
    <dbReference type="NCBI Taxonomy" id="2169400"/>
    <lineage>
        <taxon>Bacteria</taxon>
        <taxon>Pseudomonadati</taxon>
        <taxon>Pseudomonadota</taxon>
        <taxon>Alphaproteobacteria</taxon>
        <taxon>Rhodobacterales</taxon>
        <taxon>Paracoccaceae</taxon>
        <taxon>Paragemmobacter</taxon>
    </lineage>
</organism>
<proteinExistence type="predicted"/>
<evidence type="ECO:0000256" key="4">
    <source>
        <dbReference type="ARBA" id="ARBA00022989"/>
    </source>
</evidence>
<keyword evidence="3 6" id="KW-0812">Transmembrane</keyword>
<feature type="transmembrane region" description="Helical" evidence="6">
    <location>
        <begin position="47"/>
        <end position="69"/>
    </location>
</feature>
<evidence type="ECO:0000313" key="8">
    <source>
        <dbReference type="Proteomes" id="UP000244496"/>
    </source>
</evidence>
<evidence type="ECO:0000256" key="1">
    <source>
        <dbReference type="ARBA" id="ARBA00004651"/>
    </source>
</evidence>